<feature type="region of interest" description="Disordered" evidence="7">
    <location>
        <begin position="1"/>
        <end position="30"/>
    </location>
</feature>
<comment type="caution">
    <text evidence="9">The sequence shown here is derived from an EMBL/GenBank/DDBJ whole genome shotgun (WGS) entry which is preliminary data.</text>
</comment>
<proteinExistence type="predicted"/>
<dbReference type="SMART" id="SM00066">
    <property type="entry name" value="GAL4"/>
    <property type="match status" value="1"/>
</dbReference>
<reference evidence="9 10" key="1">
    <citation type="journal article" date="2019" name="Appl. Microbiol. Biotechnol.">
        <title>Genome sequence of Isaria javanica and comparative genome analysis insights into family S53 peptidase evolution in fungal entomopathogens.</title>
        <authorList>
            <person name="Lin R."/>
            <person name="Zhang X."/>
            <person name="Xin B."/>
            <person name="Zou M."/>
            <person name="Gao Y."/>
            <person name="Qin F."/>
            <person name="Hu Q."/>
            <person name="Xie B."/>
            <person name="Cheng X."/>
        </authorList>
    </citation>
    <scope>NUCLEOTIDE SEQUENCE [LARGE SCALE GENOMIC DNA]</scope>
    <source>
        <strain evidence="9 10">IJ1G</strain>
    </source>
</reference>
<dbReference type="GO" id="GO:0008270">
    <property type="term" value="F:zinc ion binding"/>
    <property type="evidence" value="ECO:0007669"/>
    <property type="project" value="InterPro"/>
</dbReference>
<evidence type="ECO:0000256" key="7">
    <source>
        <dbReference type="SAM" id="MobiDB-lite"/>
    </source>
</evidence>
<keyword evidence="6" id="KW-0539">Nucleus</keyword>
<evidence type="ECO:0000256" key="3">
    <source>
        <dbReference type="ARBA" id="ARBA00023015"/>
    </source>
</evidence>
<dbReference type="SUPFAM" id="SSF57701">
    <property type="entry name" value="Zn2/Cys6 DNA-binding domain"/>
    <property type="match status" value="1"/>
</dbReference>
<evidence type="ECO:0000313" key="10">
    <source>
        <dbReference type="Proteomes" id="UP000315783"/>
    </source>
</evidence>
<gene>
    <name evidence="9" type="ORF">IF1G_10786</name>
</gene>
<evidence type="ECO:0000313" key="9">
    <source>
        <dbReference type="EMBL" id="TQV90634.1"/>
    </source>
</evidence>
<dbReference type="OrthoDB" id="3598904at2759"/>
<feature type="compositionally biased region" description="Gly residues" evidence="7">
    <location>
        <begin position="15"/>
        <end position="24"/>
    </location>
</feature>
<feature type="domain" description="Zn(2)-C6 fungal-type" evidence="8">
    <location>
        <begin position="41"/>
        <end position="69"/>
    </location>
</feature>
<name>A0A545VK16_9HYPO</name>
<evidence type="ECO:0000256" key="2">
    <source>
        <dbReference type="ARBA" id="ARBA00022833"/>
    </source>
</evidence>
<evidence type="ECO:0000259" key="8">
    <source>
        <dbReference type="PROSITE" id="PS50048"/>
    </source>
</evidence>
<dbReference type="Gene3D" id="4.10.240.10">
    <property type="entry name" value="Zn(2)-C6 fungal-type DNA-binding domain"/>
    <property type="match status" value="1"/>
</dbReference>
<dbReference type="GO" id="GO:0003677">
    <property type="term" value="F:DNA binding"/>
    <property type="evidence" value="ECO:0007669"/>
    <property type="project" value="UniProtKB-KW"/>
</dbReference>
<dbReference type="PROSITE" id="PS00463">
    <property type="entry name" value="ZN2_CY6_FUNGAL_1"/>
    <property type="match status" value="1"/>
</dbReference>
<sequence>MVKLTIRSAGKTAPSGGGGGGGGAVEESKRVKRWAPRAKTGCVTCRRRKVRCDEGKPICDNCVATRRYCAGPYYQDSARSTEMVKNLAVVIPRLGATAPRSVRPTNHRGWEIAPDGWDVVEAFEYLGLYSIPHSVAMDVLATRPATPVSLAAYPGSVNSDSFLARVIADRIVWVSCCQRTALSPSTVHGTRDLWLKFYDLIQKHLRQVNYDLTHIQGDPLTFLLEKRIFERICDLMEAEACR</sequence>
<dbReference type="InterPro" id="IPR036864">
    <property type="entry name" value="Zn2-C6_fun-type_DNA-bd_sf"/>
</dbReference>
<evidence type="ECO:0000256" key="6">
    <source>
        <dbReference type="ARBA" id="ARBA00023242"/>
    </source>
</evidence>
<dbReference type="AlphaFoldDB" id="A0A545VK16"/>
<evidence type="ECO:0000256" key="1">
    <source>
        <dbReference type="ARBA" id="ARBA00022723"/>
    </source>
</evidence>
<dbReference type="EMBL" id="SPUK01000025">
    <property type="protein sequence ID" value="TQV90634.1"/>
    <property type="molecule type" value="Genomic_DNA"/>
</dbReference>
<dbReference type="InterPro" id="IPR001138">
    <property type="entry name" value="Zn2Cys6_DnaBD"/>
</dbReference>
<dbReference type="PANTHER" id="PTHR36206:SF12">
    <property type="entry name" value="ASPERCRYPTIN BIOSYNTHESIS CLUSTER-SPECIFIC TRANSCRIPTION REGULATOR ATNN-RELATED"/>
    <property type="match status" value="1"/>
</dbReference>
<keyword evidence="1" id="KW-0479">Metal-binding</keyword>
<keyword evidence="2" id="KW-0862">Zinc</keyword>
<keyword evidence="3" id="KW-0805">Transcription regulation</keyword>
<accession>A0A545VK16</accession>
<dbReference type="PANTHER" id="PTHR36206">
    <property type="entry name" value="ASPERCRYPTIN BIOSYNTHESIS CLUSTER-SPECIFIC TRANSCRIPTION REGULATOR ATNN-RELATED"/>
    <property type="match status" value="1"/>
</dbReference>
<dbReference type="InterPro" id="IPR052360">
    <property type="entry name" value="Transcr_Regulatory_Proteins"/>
</dbReference>
<dbReference type="Pfam" id="PF00172">
    <property type="entry name" value="Zn_clus"/>
    <property type="match status" value="1"/>
</dbReference>
<keyword evidence="5" id="KW-0804">Transcription</keyword>
<dbReference type="PROSITE" id="PS50048">
    <property type="entry name" value="ZN2_CY6_FUNGAL_2"/>
    <property type="match status" value="1"/>
</dbReference>
<dbReference type="STRING" id="43265.A0A545VK16"/>
<protein>
    <submittedName>
        <fullName evidence="9">C6 zinc finger domain-containing protein</fullName>
    </submittedName>
</protein>
<keyword evidence="4" id="KW-0238">DNA-binding</keyword>
<dbReference type="Proteomes" id="UP000315783">
    <property type="component" value="Unassembled WGS sequence"/>
</dbReference>
<organism evidence="9 10">
    <name type="scientific">Cordyceps javanica</name>
    <dbReference type="NCBI Taxonomy" id="43265"/>
    <lineage>
        <taxon>Eukaryota</taxon>
        <taxon>Fungi</taxon>
        <taxon>Dikarya</taxon>
        <taxon>Ascomycota</taxon>
        <taxon>Pezizomycotina</taxon>
        <taxon>Sordariomycetes</taxon>
        <taxon>Hypocreomycetidae</taxon>
        <taxon>Hypocreales</taxon>
        <taxon>Cordycipitaceae</taxon>
        <taxon>Cordyceps</taxon>
    </lineage>
</organism>
<evidence type="ECO:0000256" key="4">
    <source>
        <dbReference type="ARBA" id="ARBA00023125"/>
    </source>
</evidence>
<dbReference type="GO" id="GO:0000981">
    <property type="term" value="F:DNA-binding transcription factor activity, RNA polymerase II-specific"/>
    <property type="evidence" value="ECO:0007669"/>
    <property type="project" value="InterPro"/>
</dbReference>
<dbReference type="CDD" id="cd00067">
    <property type="entry name" value="GAL4"/>
    <property type="match status" value="1"/>
</dbReference>
<keyword evidence="10" id="KW-1185">Reference proteome</keyword>
<evidence type="ECO:0000256" key="5">
    <source>
        <dbReference type="ARBA" id="ARBA00023163"/>
    </source>
</evidence>